<dbReference type="PANTHER" id="PTHR14907">
    <property type="entry name" value="FI14130P"/>
    <property type="match status" value="1"/>
</dbReference>
<comment type="caution">
    <text evidence="1">Lacks conserved residue(s) required for the propagation of feature annotation.</text>
</comment>
<protein>
    <recommendedName>
        <fullName evidence="3">EGF-like domain-containing protein</fullName>
    </recommendedName>
</protein>
<feature type="disulfide bond" evidence="1">
    <location>
        <begin position="441"/>
        <end position="458"/>
    </location>
</feature>
<proteinExistence type="predicted"/>
<evidence type="ECO:0000313" key="4">
    <source>
        <dbReference type="EMBL" id="KYN01816.1"/>
    </source>
</evidence>
<sequence>MAQIQTSTVDGLPKHFVNAMRTLFDIMDDQNTGFVKFADIEGRWQDDGSQGLPKGVLDSLKKVTPPNGMLSFERFCAGLKICLLQIQAETDAKKHDEPKINKVYGPPKPPRTGAALVEGRTMGLERNFDKSEIRTALQNWQMGLMMSDEKEKRQLQAINYRPDARTLLRPTRALGDGKAVDIQSNQLGLQSKKLLNRRREPRRHTLQNGIDYNMMKRMKQIEQEKDVLLQGLAAVDKAREWYLKQISATQEKIKHLGRMGSHVEQWTEAQQERLELQRARVLEVNRHLAALISSWERGGLPLHMNLAFLSAPTSAQLQQDMLSRLKQQNHRLTEEVSKKSQRIALLEQEKDSLTIGCDSIPKGNNDPRTTRSNIYTPIFLSGVMLSKGCELDQMRYGCRIYNAQCSCGYGCKSEYRYDNNDDCKLALKGRRSDICSRSKPCLNEGSCSQISSDPGFKCRCEGTGFYGTYCETPCPRPDNTLFRGQFPYECVVI</sequence>
<dbReference type="Pfam" id="PF11414">
    <property type="entry name" value="Suppressor_APC"/>
    <property type="match status" value="1"/>
</dbReference>
<feature type="coiled-coil region" evidence="2">
    <location>
        <begin position="315"/>
        <end position="349"/>
    </location>
</feature>
<dbReference type="Gene3D" id="2.10.25.10">
    <property type="entry name" value="Laminin"/>
    <property type="match status" value="1"/>
</dbReference>
<keyword evidence="1" id="KW-1015">Disulfide bond</keyword>
<dbReference type="PANTHER" id="PTHR14907:SF2">
    <property type="entry name" value="SUPPRESSOR APC DOMAIN-CONTAINING PROTEIN 2"/>
    <property type="match status" value="1"/>
</dbReference>
<evidence type="ECO:0000313" key="5">
    <source>
        <dbReference type="Proteomes" id="UP000078542"/>
    </source>
</evidence>
<accession>A0A151IHT5</accession>
<dbReference type="InterPro" id="IPR026828">
    <property type="entry name" value="SAPC2_1/2"/>
</dbReference>
<keyword evidence="5" id="KW-1185">Reference proteome</keyword>
<name>A0A151IHT5_9HYME</name>
<reference evidence="4 5" key="1">
    <citation type="submission" date="2016-03" db="EMBL/GenBank/DDBJ databases">
        <title>Cyphomyrmex costatus WGS genome.</title>
        <authorList>
            <person name="Nygaard S."/>
            <person name="Hu H."/>
            <person name="Boomsma J."/>
            <person name="Zhang G."/>
        </authorList>
    </citation>
    <scope>NUCLEOTIDE SEQUENCE [LARGE SCALE GENOMIC DNA]</scope>
    <source>
        <strain evidence="4">MS0001</strain>
        <tissue evidence="4">Whole body</tissue>
    </source>
</reference>
<dbReference type="EMBL" id="KQ977578">
    <property type="protein sequence ID" value="KYN01816.1"/>
    <property type="molecule type" value="Genomic_DNA"/>
</dbReference>
<dbReference type="Pfam" id="PF25825">
    <property type="entry name" value="SAPC2_N"/>
    <property type="match status" value="1"/>
</dbReference>
<dbReference type="InterPro" id="IPR057953">
    <property type="entry name" value="SAPC2_N"/>
</dbReference>
<evidence type="ECO:0000256" key="2">
    <source>
        <dbReference type="SAM" id="Coils"/>
    </source>
</evidence>
<dbReference type="CDD" id="cd00054">
    <property type="entry name" value="EGF_CA"/>
    <property type="match status" value="1"/>
</dbReference>
<dbReference type="InterPro" id="IPR000742">
    <property type="entry name" value="EGF"/>
</dbReference>
<organism evidence="4 5">
    <name type="scientific">Cyphomyrmex costatus</name>
    <dbReference type="NCBI Taxonomy" id="456900"/>
    <lineage>
        <taxon>Eukaryota</taxon>
        <taxon>Metazoa</taxon>
        <taxon>Ecdysozoa</taxon>
        <taxon>Arthropoda</taxon>
        <taxon>Hexapoda</taxon>
        <taxon>Insecta</taxon>
        <taxon>Pterygota</taxon>
        <taxon>Neoptera</taxon>
        <taxon>Endopterygota</taxon>
        <taxon>Hymenoptera</taxon>
        <taxon>Apocrita</taxon>
        <taxon>Aculeata</taxon>
        <taxon>Formicoidea</taxon>
        <taxon>Formicidae</taxon>
        <taxon>Myrmicinae</taxon>
        <taxon>Cyphomyrmex</taxon>
    </lineage>
</organism>
<dbReference type="AlphaFoldDB" id="A0A151IHT5"/>
<dbReference type="Gene3D" id="1.10.287.450">
    <property type="entry name" value="Helix hairpin bin"/>
    <property type="match status" value="1"/>
</dbReference>
<dbReference type="PROSITE" id="PS50026">
    <property type="entry name" value="EGF_3"/>
    <property type="match status" value="1"/>
</dbReference>
<evidence type="ECO:0000256" key="1">
    <source>
        <dbReference type="PROSITE-ProRule" id="PRU00076"/>
    </source>
</evidence>
<gene>
    <name evidence="4" type="ORF">ALC62_07389</name>
</gene>
<keyword evidence="1" id="KW-0245">EGF-like domain</keyword>
<dbReference type="Proteomes" id="UP000078542">
    <property type="component" value="Unassembled WGS sequence"/>
</dbReference>
<evidence type="ECO:0000259" key="3">
    <source>
        <dbReference type="PROSITE" id="PS50026"/>
    </source>
</evidence>
<keyword evidence="2" id="KW-0175">Coiled coil</keyword>
<feature type="domain" description="EGF-like" evidence="3">
    <location>
        <begin position="431"/>
        <end position="471"/>
    </location>
</feature>